<dbReference type="AlphaFoldDB" id="D4VS41"/>
<evidence type="ECO:0000313" key="2">
    <source>
        <dbReference type="EMBL" id="CDM03048.1"/>
    </source>
</evidence>
<keyword evidence="1" id="KW-1133">Transmembrane helix</keyword>
<keyword evidence="1" id="KW-0472">Membrane</keyword>
<dbReference type="EMBL" id="CBXG010000009">
    <property type="protein sequence ID" value="CDM03048.1"/>
    <property type="molecule type" value="Genomic_DNA"/>
</dbReference>
<protein>
    <submittedName>
        <fullName evidence="2">Uncharacterized protein</fullName>
    </submittedName>
</protein>
<proteinExistence type="predicted"/>
<evidence type="ECO:0000256" key="1">
    <source>
        <dbReference type="SAM" id="Phobius"/>
    </source>
</evidence>
<dbReference type="EMBL" id="CBXG010000033">
    <property type="protein sequence ID" value="CDM05182.1"/>
    <property type="molecule type" value="Genomic_DNA"/>
</dbReference>
<accession>D4VS41</accession>
<feature type="transmembrane region" description="Helical" evidence="1">
    <location>
        <begin position="52"/>
        <end position="70"/>
    </location>
</feature>
<keyword evidence="1" id="KW-0812">Transmembrane</keyword>
<reference evidence="2 4" key="1">
    <citation type="submission" date="2013-12" db="EMBL/GenBank/DDBJ databases">
        <title>Improved hybrid genome assemblies of Bacteroides xylanisolvens SD CC 1b and Bacteroides xylanisolvens SD CC 2a using Illumina and 454 Sequencing.</title>
        <authorList>
            <person name="Ramaraj T."/>
            <person name="Sundararajan A."/>
            <person name="Mudge J."/>
            <person name="Schilkey F.D."/>
            <person name="Delvecchio V."/>
            <person name="Donlon M."/>
            <person name="Ziemer C."/>
        </authorList>
    </citation>
    <scope>NUCLEOTIDE SEQUENCE [LARGE SCALE GENOMIC DNA]</scope>
</reference>
<evidence type="ECO:0000313" key="4">
    <source>
        <dbReference type="Proteomes" id="UP000019380"/>
    </source>
</evidence>
<name>D4VS41_9BACE</name>
<organism evidence="2 4">
    <name type="scientific">Bacteroides xylanisolvens SD CC 1b</name>
    <dbReference type="NCBI Taxonomy" id="702447"/>
    <lineage>
        <taxon>Bacteria</taxon>
        <taxon>Pseudomonadati</taxon>
        <taxon>Bacteroidota</taxon>
        <taxon>Bacteroidia</taxon>
        <taxon>Bacteroidales</taxon>
        <taxon>Bacteroidaceae</taxon>
        <taxon>Bacteroides</taxon>
    </lineage>
</organism>
<comment type="caution">
    <text evidence="2">The sequence shown here is derived from an EMBL/GenBank/DDBJ whole genome shotgun (WGS) entry which is preliminary data.</text>
</comment>
<gene>
    <name evidence="3" type="ORF">BN890_27710</name>
    <name evidence="2" type="ORF">BN890_5990</name>
</gene>
<evidence type="ECO:0000313" key="3">
    <source>
        <dbReference type="EMBL" id="CDM05182.1"/>
    </source>
</evidence>
<dbReference type="Proteomes" id="UP000019380">
    <property type="component" value="Unassembled WGS sequence"/>
</dbReference>
<sequence>MKPKNRITERIATITPIATRNTPFIISLTMYQMMPDTQKAVRMIRVHIASPMYCAICLKFTVAVIAVSFVKFHDAVYPAV</sequence>